<dbReference type="Proteomes" id="UP000295210">
    <property type="component" value="Unassembled WGS sequence"/>
</dbReference>
<comment type="caution">
    <text evidence="1">The sequence shown here is derived from an EMBL/GenBank/DDBJ whole genome shotgun (WGS) entry which is preliminary data.</text>
</comment>
<evidence type="ECO:0000313" key="1">
    <source>
        <dbReference type="EMBL" id="TCK74029.1"/>
    </source>
</evidence>
<evidence type="ECO:0000313" key="2">
    <source>
        <dbReference type="Proteomes" id="UP000295210"/>
    </source>
</evidence>
<dbReference type="AlphaFoldDB" id="A0A4R1LBY9"/>
<dbReference type="OrthoDB" id="122070at2"/>
<gene>
    <name evidence="1" type="ORF">C7378_1649</name>
</gene>
<sequence length="113" mass="12408">MSIDLTRLPQRIEDGIEEHLPESLSTVPWTRSLAAGSLVASAILLISGRRKTALAVALGGGVVTLLENPDAARDLWNSIPRYIRNAQDLLVKSEDFITQLAEQGEKLRRSMSK</sequence>
<protein>
    <submittedName>
        <fullName evidence="1">Uncharacterized protein</fullName>
    </submittedName>
</protein>
<dbReference type="RefSeq" id="WP_131994479.1">
    <property type="nucleotide sequence ID" value="NZ_SMGK01000002.1"/>
</dbReference>
<name>A0A4R1LBY9_9BACT</name>
<organism evidence="1 2">
    <name type="scientific">Acidipila rosea</name>
    <dbReference type="NCBI Taxonomy" id="768535"/>
    <lineage>
        <taxon>Bacteria</taxon>
        <taxon>Pseudomonadati</taxon>
        <taxon>Acidobacteriota</taxon>
        <taxon>Terriglobia</taxon>
        <taxon>Terriglobales</taxon>
        <taxon>Acidobacteriaceae</taxon>
        <taxon>Acidipila</taxon>
    </lineage>
</organism>
<accession>A0A4R1LBY9</accession>
<keyword evidence="2" id="KW-1185">Reference proteome</keyword>
<reference evidence="1 2" key="1">
    <citation type="submission" date="2019-03" db="EMBL/GenBank/DDBJ databases">
        <title>Genomic Encyclopedia of Type Strains, Phase IV (KMG-IV): sequencing the most valuable type-strain genomes for metagenomic binning, comparative biology and taxonomic classification.</title>
        <authorList>
            <person name="Goeker M."/>
        </authorList>
    </citation>
    <scope>NUCLEOTIDE SEQUENCE [LARGE SCALE GENOMIC DNA]</scope>
    <source>
        <strain evidence="1 2">DSM 103428</strain>
    </source>
</reference>
<dbReference type="EMBL" id="SMGK01000002">
    <property type="protein sequence ID" value="TCK74029.1"/>
    <property type="molecule type" value="Genomic_DNA"/>
</dbReference>
<proteinExistence type="predicted"/>